<dbReference type="InterPro" id="IPR018109">
    <property type="entry name" value="Folylpolyglutamate_synth_CS"/>
</dbReference>
<reference evidence="13 14" key="1">
    <citation type="submission" date="2020-08" db="EMBL/GenBank/DDBJ databases">
        <title>Genome public.</title>
        <authorList>
            <person name="Liu C."/>
            <person name="Sun Q."/>
        </authorList>
    </citation>
    <scope>NUCLEOTIDE SEQUENCE [LARGE SCALE GENOMIC DNA]</scope>
    <source>
        <strain evidence="13 14">NSJ-9</strain>
    </source>
</reference>
<feature type="domain" description="Mur ligase C-terminal" evidence="11">
    <location>
        <begin position="281"/>
        <end position="401"/>
    </location>
</feature>
<keyword evidence="7" id="KW-0460">Magnesium</keyword>
<name>A0ABR7GHV4_9FIRM</name>
<evidence type="ECO:0000259" key="12">
    <source>
        <dbReference type="Pfam" id="PF08245"/>
    </source>
</evidence>
<dbReference type="RefSeq" id="WP_186854534.1">
    <property type="nucleotide sequence ID" value="NZ_JACOPG010000003.1"/>
</dbReference>
<dbReference type="PANTHER" id="PTHR11136:SF0">
    <property type="entry name" value="DIHYDROFOLATE SYNTHETASE-RELATED"/>
    <property type="match status" value="1"/>
</dbReference>
<proteinExistence type="inferred from homology"/>
<dbReference type="InterPro" id="IPR013221">
    <property type="entry name" value="Mur_ligase_cen"/>
</dbReference>
<evidence type="ECO:0000256" key="1">
    <source>
        <dbReference type="ARBA" id="ARBA00008276"/>
    </source>
</evidence>
<dbReference type="PIRSF" id="PIRSF001563">
    <property type="entry name" value="Folylpolyglu_synth"/>
    <property type="match status" value="1"/>
</dbReference>
<dbReference type="NCBIfam" id="TIGR01499">
    <property type="entry name" value="folC"/>
    <property type="match status" value="1"/>
</dbReference>
<evidence type="ECO:0000256" key="3">
    <source>
        <dbReference type="ARBA" id="ARBA00022598"/>
    </source>
</evidence>
<organism evidence="13 14">
    <name type="scientific">Roseburia lenta</name>
    <dbReference type="NCBI Taxonomy" id="2763061"/>
    <lineage>
        <taxon>Bacteria</taxon>
        <taxon>Bacillati</taxon>
        <taxon>Bacillota</taxon>
        <taxon>Clostridia</taxon>
        <taxon>Lachnospirales</taxon>
        <taxon>Lachnospiraceae</taxon>
        <taxon>Roseburia</taxon>
    </lineage>
</organism>
<keyword evidence="4" id="KW-0479">Metal-binding</keyword>
<dbReference type="EC" id="6.3.2.17" evidence="2"/>
<dbReference type="SUPFAM" id="SSF53623">
    <property type="entry name" value="MurD-like peptide ligases, catalytic domain"/>
    <property type="match status" value="1"/>
</dbReference>
<evidence type="ECO:0000313" key="14">
    <source>
        <dbReference type="Proteomes" id="UP000643810"/>
    </source>
</evidence>
<dbReference type="InterPro" id="IPR036565">
    <property type="entry name" value="Mur-like_cat_sf"/>
</dbReference>
<comment type="caution">
    <text evidence="13">The sequence shown here is derived from an EMBL/GenBank/DDBJ whole genome shotgun (WGS) entry which is preliminary data.</text>
</comment>
<evidence type="ECO:0000256" key="9">
    <source>
        <dbReference type="ARBA" id="ARBA00047493"/>
    </source>
</evidence>
<comment type="catalytic activity">
    <reaction evidence="9">
        <text>(6S)-5,6,7,8-tetrahydrofolyl-(gamma-L-Glu)(n) + L-glutamate + ATP = (6S)-5,6,7,8-tetrahydrofolyl-(gamma-L-Glu)(n+1) + ADP + phosphate + H(+)</text>
        <dbReference type="Rhea" id="RHEA:10580"/>
        <dbReference type="Rhea" id="RHEA-COMP:14738"/>
        <dbReference type="Rhea" id="RHEA-COMP:14740"/>
        <dbReference type="ChEBI" id="CHEBI:15378"/>
        <dbReference type="ChEBI" id="CHEBI:29985"/>
        <dbReference type="ChEBI" id="CHEBI:30616"/>
        <dbReference type="ChEBI" id="CHEBI:43474"/>
        <dbReference type="ChEBI" id="CHEBI:141005"/>
        <dbReference type="ChEBI" id="CHEBI:456216"/>
        <dbReference type="EC" id="6.3.2.17"/>
    </reaction>
</comment>
<dbReference type="PANTHER" id="PTHR11136">
    <property type="entry name" value="FOLYLPOLYGLUTAMATE SYNTHASE-RELATED"/>
    <property type="match status" value="1"/>
</dbReference>
<feature type="domain" description="Mur ligase central" evidence="12">
    <location>
        <begin position="44"/>
        <end position="207"/>
    </location>
</feature>
<keyword evidence="5 10" id="KW-0547">Nucleotide-binding</keyword>
<dbReference type="PROSITE" id="PS01011">
    <property type="entry name" value="FOLYLPOLYGLU_SYNT_1"/>
    <property type="match status" value="1"/>
</dbReference>
<sequence>MQYEEIIEIIQSKRRFGKAYGRDVTAEMMERLEHPETGMKIIHIAGTNGKGSTAAFVSSILHAAGFVVGRFTSPHLIRFTERIVVDGEEIGKDDVIRLGERVLALPMRQETTMFDLCLGMAVLYFKEKNCDFVVLETGLGGAKDSTAGLSVVPEVCAFTNIGYDHTAILGNTIEEIAAEKAGILKKGTHAVLGIMDEKAADVIKKQAEILDVPITNVDNLLTKISTYEIPLNGVFQRANATLAVGVVETLFNNHCGYLGDNFLSKKEEIIRQGLAEAKWPGRMEVLSEKPYVLADGAHNPQGVEALFNSLKNMFPDEKFVFLVGVMADKDYRAMMRTMYPLADTFLCATVDTSRSLQADELCQNLLEDGMSAVVSGDLLDGLQKAIALGEEKGERIIIFGSLYFIGEVKAIFEGGSIHLPEYE</sequence>
<dbReference type="Gene3D" id="3.90.190.20">
    <property type="entry name" value="Mur ligase, C-terminal domain"/>
    <property type="match status" value="1"/>
</dbReference>
<keyword evidence="3 10" id="KW-0436">Ligase</keyword>
<evidence type="ECO:0000256" key="6">
    <source>
        <dbReference type="ARBA" id="ARBA00022840"/>
    </source>
</evidence>
<comment type="similarity">
    <text evidence="1 10">Belongs to the folylpolyglutamate synthase family.</text>
</comment>
<dbReference type="EMBL" id="JACOPG010000003">
    <property type="protein sequence ID" value="MBC5686862.1"/>
    <property type="molecule type" value="Genomic_DNA"/>
</dbReference>
<dbReference type="InterPro" id="IPR036615">
    <property type="entry name" value="Mur_ligase_C_dom_sf"/>
</dbReference>
<evidence type="ECO:0000256" key="10">
    <source>
        <dbReference type="PIRNR" id="PIRNR001563"/>
    </source>
</evidence>
<evidence type="ECO:0000313" key="13">
    <source>
        <dbReference type="EMBL" id="MBC5686862.1"/>
    </source>
</evidence>
<keyword evidence="14" id="KW-1185">Reference proteome</keyword>
<gene>
    <name evidence="13" type="ORF">H8R94_09645</name>
</gene>
<protein>
    <recommendedName>
        <fullName evidence="2">tetrahydrofolate synthase</fullName>
        <ecNumber evidence="2">6.3.2.17</ecNumber>
    </recommendedName>
    <alternativeName>
        <fullName evidence="8">Tetrahydrofolylpolyglutamate synthase</fullName>
    </alternativeName>
</protein>
<evidence type="ECO:0000259" key="11">
    <source>
        <dbReference type="Pfam" id="PF02875"/>
    </source>
</evidence>
<evidence type="ECO:0000256" key="5">
    <source>
        <dbReference type="ARBA" id="ARBA00022741"/>
    </source>
</evidence>
<dbReference type="InterPro" id="IPR004101">
    <property type="entry name" value="Mur_ligase_C"/>
</dbReference>
<dbReference type="InterPro" id="IPR001645">
    <property type="entry name" value="Folylpolyglutamate_synth"/>
</dbReference>
<dbReference type="Proteomes" id="UP000643810">
    <property type="component" value="Unassembled WGS sequence"/>
</dbReference>
<accession>A0ABR7GHV4</accession>
<dbReference type="Pfam" id="PF02875">
    <property type="entry name" value="Mur_ligase_C"/>
    <property type="match status" value="1"/>
</dbReference>
<evidence type="ECO:0000256" key="4">
    <source>
        <dbReference type="ARBA" id="ARBA00022723"/>
    </source>
</evidence>
<dbReference type="Pfam" id="PF08245">
    <property type="entry name" value="Mur_ligase_M"/>
    <property type="match status" value="1"/>
</dbReference>
<evidence type="ECO:0000256" key="8">
    <source>
        <dbReference type="ARBA" id="ARBA00030592"/>
    </source>
</evidence>
<evidence type="ECO:0000256" key="7">
    <source>
        <dbReference type="ARBA" id="ARBA00022842"/>
    </source>
</evidence>
<evidence type="ECO:0000256" key="2">
    <source>
        <dbReference type="ARBA" id="ARBA00013025"/>
    </source>
</evidence>
<dbReference type="Gene3D" id="3.40.1190.10">
    <property type="entry name" value="Mur-like, catalytic domain"/>
    <property type="match status" value="1"/>
</dbReference>
<dbReference type="SUPFAM" id="SSF53244">
    <property type="entry name" value="MurD-like peptide ligases, peptide-binding domain"/>
    <property type="match status" value="1"/>
</dbReference>
<keyword evidence="6 10" id="KW-0067">ATP-binding</keyword>